<evidence type="ECO:0000256" key="4">
    <source>
        <dbReference type="PROSITE-ProRule" id="PRU00335"/>
    </source>
</evidence>
<keyword evidence="1" id="KW-0805">Transcription regulation</keyword>
<dbReference type="PANTHER" id="PTHR30055:SF234">
    <property type="entry name" value="HTH-TYPE TRANSCRIPTIONAL REGULATOR BETI"/>
    <property type="match status" value="1"/>
</dbReference>
<dbReference type="Pfam" id="PF00440">
    <property type="entry name" value="TetR_N"/>
    <property type="match status" value="1"/>
</dbReference>
<evidence type="ECO:0000256" key="1">
    <source>
        <dbReference type="ARBA" id="ARBA00023015"/>
    </source>
</evidence>
<dbReference type="InterPro" id="IPR050109">
    <property type="entry name" value="HTH-type_TetR-like_transc_reg"/>
</dbReference>
<evidence type="ECO:0000313" key="6">
    <source>
        <dbReference type="EMBL" id="ORA40465.1"/>
    </source>
</evidence>
<dbReference type="EMBL" id="MVHM01000002">
    <property type="protein sequence ID" value="ORA40465.1"/>
    <property type="molecule type" value="Genomic_DNA"/>
</dbReference>
<evidence type="ECO:0000313" key="7">
    <source>
        <dbReference type="Proteomes" id="UP000192441"/>
    </source>
</evidence>
<dbReference type="PRINTS" id="PR00455">
    <property type="entry name" value="HTHTETR"/>
</dbReference>
<evidence type="ECO:0000256" key="2">
    <source>
        <dbReference type="ARBA" id="ARBA00023125"/>
    </source>
</evidence>
<keyword evidence="3" id="KW-0804">Transcription</keyword>
<evidence type="ECO:0000256" key="3">
    <source>
        <dbReference type="ARBA" id="ARBA00023163"/>
    </source>
</evidence>
<gene>
    <name evidence="6" type="ORF">BST20_07190</name>
</gene>
<dbReference type="Gene3D" id="1.10.357.10">
    <property type="entry name" value="Tetracycline Repressor, domain 2"/>
    <property type="match status" value="1"/>
</dbReference>
<dbReference type="PROSITE" id="PS50977">
    <property type="entry name" value="HTH_TETR_2"/>
    <property type="match status" value="1"/>
</dbReference>
<evidence type="ECO:0000259" key="5">
    <source>
        <dbReference type="PROSITE" id="PS50977"/>
    </source>
</evidence>
<name>A0AA91RJ93_9MYCO</name>
<proteinExistence type="predicted"/>
<accession>A0AA91RJ93</accession>
<feature type="DNA-binding region" description="H-T-H motif" evidence="4">
    <location>
        <begin position="18"/>
        <end position="37"/>
    </location>
</feature>
<reference evidence="6 7" key="1">
    <citation type="submission" date="2016-12" db="EMBL/GenBank/DDBJ databases">
        <title>The new phylogeny of genus Mycobacterium.</title>
        <authorList>
            <person name="Tortoli E."/>
            <person name="Trovato A."/>
            <person name="Cirillo D.M."/>
        </authorList>
    </citation>
    <scope>NUCLEOTIDE SEQUENCE [LARGE SCALE GENOMIC DNA]</scope>
    <source>
        <strain evidence="6 7">DSM 44624</strain>
    </source>
</reference>
<protein>
    <submittedName>
        <fullName evidence="6">TetR family transcriptional regulator</fullName>
    </submittedName>
</protein>
<sequence>MLKAAHELFTEKGYRATTTKEIAVRAGVAELSLFRHFGSKVEIFEASILTPVKTYIDQWCRSWVDFSSEATLDEMADNLVEGLYTLIRQDRRIFQELVAARSDPLSDLYPSAVAVSGELRKGLRAVHDASLVIAQKHGLPADDKPATIGAVASMIIGSVLLEDWAYPANKRVPGRTRMIRELSTLIVDGTTHRGRG</sequence>
<organism evidence="6 7">
    <name type="scientific">Mycobacterium branderi</name>
    <dbReference type="NCBI Taxonomy" id="43348"/>
    <lineage>
        <taxon>Bacteria</taxon>
        <taxon>Bacillati</taxon>
        <taxon>Actinomycetota</taxon>
        <taxon>Actinomycetes</taxon>
        <taxon>Mycobacteriales</taxon>
        <taxon>Mycobacteriaceae</taxon>
        <taxon>Mycobacterium</taxon>
    </lineage>
</organism>
<dbReference type="InterPro" id="IPR001647">
    <property type="entry name" value="HTH_TetR"/>
</dbReference>
<feature type="domain" description="HTH tetR-type" evidence="5">
    <location>
        <begin position="1"/>
        <end position="55"/>
    </location>
</feature>
<dbReference type="AlphaFoldDB" id="A0AA91RJ93"/>
<dbReference type="GO" id="GO:0000976">
    <property type="term" value="F:transcription cis-regulatory region binding"/>
    <property type="evidence" value="ECO:0007669"/>
    <property type="project" value="TreeGrafter"/>
</dbReference>
<dbReference type="GO" id="GO:0003700">
    <property type="term" value="F:DNA-binding transcription factor activity"/>
    <property type="evidence" value="ECO:0007669"/>
    <property type="project" value="TreeGrafter"/>
</dbReference>
<keyword evidence="2 4" id="KW-0238">DNA-binding</keyword>
<dbReference type="PANTHER" id="PTHR30055">
    <property type="entry name" value="HTH-TYPE TRANSCRIPTIONAL REGULATOR RUTR"/>
    <property type="match status" value="1"/>
</dbReference>
<dbReference type="InterPro" id="IPR009057">
    <property type="entry name" value="Homeodomain-like_sf"/>
</dbReference>
<comment type="caution">
    <text evidence="6">The sequence shown here is derived from an EMBL/GenBank/DDBJ whole genome shotgun (WGS) entry which is preliminary data.</text>
</comment>
<dbReference type="Proteomes" id="UP000192441">
    <property type="component" value="Unassembled WGS sequence"/>
</dbReference>
<dbReference type="SUPFAM" id="SSF46689">
    <property type="entry name" value="Homeodomain-like"/>
    <property type="match status" value="1"/>
</dbReference>